<dbReference type="SUPFAM" id="SSF53098">
    <property type="entry name" value="Ribonuclease H-like"/>
    <property type="match status" value="1"/>
</dbReference>
<dbReference type="GO" id="GO:0046872">
    <property type="term" value="F:metal ion binding"/>
    <property type="evidence" value="ECO:0007669"/>
    <property type="project" value="UniProtKB-KW"/>
</dbReference>
<sequence length="321" mass="36558">MVALKTKLAKNSPFNINRQSTTKCYGNCNVNLEYSKLHRKHYVKKRTLQEEHEDSLLENDKTIFEEMYEYILDTTQDFLPQKNVMLIREYLCKQAPVADDGTIMNNILLTCPAYALYNTIIDSLKSRQFGQQVEGIIEEVATKLVTNTFKQPELPKESFITFNAEKGLFVPSNEKQSQPENILTTNITSIGSISENSTQMSQPLLQSKYIFFDFETTGFWKNDDPPKITEYCFVDVLAGVVLYGLVNPGKAISSQAQGIYGLNLNNLRSKLPIESHVNDIIQFLSNNSQGKTYLIAHNGDCLDFKVFAKEFFGKFPEVDFT</sequence>
<dbReference type="OrthoDB" id="10250935at2759"/>
<dbReference type="AlphaFoldDB" id="A0A6A5CHH7"/>
<evidence type="ECO:0000256" key="2">
    <source>
        <dbReference type="ARBA" id="ARBA00022722"/>
    </source>
</evidence>
<evidence type="ECO:0000313" key="7">
    <source>
        <dbReference type="EMBL" id="KAF0984960.1"/>
    </source>
</evidence>
<evidence type="ECO:0000313" key="8">
    <source>
        <dbReference type="Proteomes" id="UP000444721"/>
    </source>
</evidence>
<proteinExistence type="predicted"/>
<protein>
    <recommendedName>
        <fullName evidence="9">Exonuclease domain-containing protein</fullName>
    </recommendedName>
</protein>
<evidence type="ECO:0008006" key="9">
    <source>
        <dbReference type="Google" id="ProtNLM"/>
    </source>
</evidence>
<organism evidence="7 8">
    <name type="scientific">Naegleria fowleri</name>
    <name type="common">Brain eating amoeba</name>
    <dbReference type="NCBI Taxonomy" id="5763"/>
    <lineage>
        <taxon>Eukaryota</taxon>
        <taxon>Discoba</taxon>
        <taxon>Heterolobosea</taxon>
        <taxon>Tetramitia</taxon>
        <taxon>Eutetramitia</taxon>
        <taxon>Vahlkampfiidae</taxon>
        <taxon>Naegleria</taxon>
    </lineage>
</organism>
<dbReference type="InterPro" id="IPR040393">
    <property type="entry name" value="TREX1/2"/>
</dbReference>
<dbReference type="VEuPathDB" id="AmoebaDB:FDP41_000859"/>
<dbReference type="RefSeq" id="XP_044569673.1">
    <property type="nucleotide sequence ID" value="XM_044712459.1"/>
</dbReference>
<keyword evidence="5" id="KW-0269">Exonuclease</keyword>
<evidence type="ECO:0000256" key="4">
    <source>
        <dbReference type="ARBA" id="ARBA00022801"/>
    </source>
</evidence>
<dbReference type="Proteomes" id="UP000444721">
    <property type="component" value="Unassembled WGS sequence"/>
</dbReference>
<accession>A0A6A5CHH7</accession>
<evidence type="ECO:0000256" key="6">
    <source>
        <dbReference type="ARBA" id="ARBA00022842"/>
    </source>
</evidence>
<name>A0A6A5CHH7_NAEFO</name>
<keyword evidence="4" id="KW-0378">Hydrolase</keyword>
<comment type="caution">
    <text evidence="7">The sequence shown here is derived from an EMBL/GenBank/DDBJ whole genome shotgun (WGS) entry which is preliminary data.</text>
</comment>
<dbReference type="InterPro" id="IPR012337">
    <property type="entry name" value="RNaseH-like_sf"/>
</dbReference>
<dbReference type="Gene3D" id="3.30.420.10">
    <property type="entry name" value="Ribonuclease H-like superfamily/Ribonuclease H"/>
    <property type="match status" value="1"/>
</dbReference>
<keyword evidence="8" id="KW-1185">Reference proteome</keyword>
<evidence type="ECO:0000256" key="5">
    <source>
        <dbReference type="ARBA" id="ARBA00022839"/>
    </source>
</evidence>
<evidence type="ECO:0000256" key="3">
    <source>
        <dbReference type="ARBA" id="ARBA00022723"/>
    </source>
</evidence>
<dbReference type="GO" id="GO:0005737">
    <property type="term" value="C:cytoplasm"/>
    <property type="evidence" value="ECO:0007669"/>
    <property type="project" value="TreeGrafter"/>
</dbReference>
<evidence type="ECO:0000256" key="1">
    <source>
        <dbReference type="ARBA" id="ARBA00001946"/>
    </source>
</evidence>
<dbReference type="VEuPathDB" id="AmoebaDB:NF0096470"/>
<gene>
    <name evidence="7" type="ORF">FDP41_000859</name>
</gene>
<keyword evidence="2" id="KW-0540">Nuclease</keyword>
<keyword evidence="6" id="KW-0460">Magnesium</keyword>
<dbReference type="PANTHER" id="PTHR13058:SF19">
    <property type="entry name" value="LD40940P"/>
    <property type="match status" value="1"/>
</dbReference>
<keyword evidence="3" id="KW-0479">Metal-binding</keyword>
<dbReference type="GO" id="GO:0006308">
    <property type="term" value="P:DNA catabolic process"/>
    <property type="evidence" value="ECO:0007669"/>
    <property type="project" value="TreeGrafter"/>
</dbReference>
<dbReference type="EMBL" id="VFQX01000002">
    <property type="protein sequence ID" value="KAF0984960.1"/>
    <property type="molecule type" value="Genomic_DNA"/>
</dbReference>
<dbReference type="VEuPathDB" id="AmoebaDB:NfTy_086130"/>
<comment type="cofactor">
    <cofactor evidence="1">
        <name>Mg(2+)</name>
        <dbReference type="ChEBI" id="CHEBI:18420"/>
    </cofactor>
</comment>
<dbReference type="PANTHER" id="PTHR13058">
    <property type="entry name" value="THREE PRIME REPAIR EXONUCLEASE 1, 2"/>
    <property type="match status" value="1"/>
</dbReference>
<reference evidence="7 8" key="1">
    <citation type="journal article" date="2019" name="Sci. Rep.">
        <title>Nanopore sequencing improves the draft genome of the human pathogenic amoeba Naegleria fowleri.</title>
        <authorList>
            <person name="Liechti N."/>
            <person name="Schurch N."/>
            <person name="Bruggmann R."/>
            <person name="Wittwer M."/>
        </authorList>
    </citation>
    <scope>NUCLEOTIDE SEQUENCE [LARGE SCALE GENOMIC DNA]</scope>
    <source>
        <strain evidence="7 8">ATCC 30894</strain>
    </source>
</reference>
<dbReference type="GeneID" id="68108077"/>
<dbReference type="GO" id="GO:0008296">
    <property type="term" value="F:3'-5'-DNA exonuclease activity"/>
    <property type="evidence" value="ECO:0007669"/>
    <property type="project" value="TreeGrafter"/>
</dbReference>
<dbReference type="InterPro" id="IPR036397">
    <property type="entry name" value="RNaseH_sf"/>
</dbReference>
<dbReference type="GO" id="GO:0003676">
    <property type="term" value="F:nucleic acid binding"/>
    <property type="evidence" value="ECO:0007669"/>
    <property type="project" value="InterPro"/>
</dbReference>